<feature type="transmembrane region" description="Helical" evidence="1">
    <location>
        <begin position="12"/>
        <end position="45"/>
    </location>
</feature>
<evidence type="ECO:0000313" key="2">
    <source>
        <dbReference type="EMBL" id="KAA0711864.1"/>
    </source>
</evidence>
<keyword evidence="1" id="KW-0472">Membrane</keyword>
<reference evidence="2 3" key="1">
    <citation type="journal article" date="2019" name="Mol. Ecol. Resour.">
        <title>Chromosome-level genome assembly of Triplophysa tibetana, a fish adapted to the harsh high-altitude environment of the Tibetan Plateau.</title>
        <authorList>
            <person name="Yang X."/>
            <person name="Liu H."/>
            <person name="Ma Z."/>
            <person name="Zou Y."/>
            <person name="Zou M."/>
            <person name="Mao Y."/>
            <person name="Li X."/>
            <person name="Wang H."/>
            <person name="Chen T."/>
            <person name="Wang W."/>
            <person name="Yang R."/>
        </authorList>
    </citation>
    <scope>NUCLEOTIDE SEQUENCE [LARGE SCALE GENOMIC DNA]</scope>
    <source>
        <strain evidence="2">TTIB1903HZAU</strain>
        <tissue evidence="2">Muscle</tissue>
    </source>
</reference>
<evidence type="ECO:0000313" key="3">
    <source>
        <dbReference type="Proteomes" id="UP000324632"/>
    </source>
</evidence>
<feature type="transmembrane region" description="Helical" evidence="1">
    <location>
        <begin position="135"/>
        <end position="160"/>
    </location>
</feature>
<keyword evidence="3" id="KW-1185">Reference proteome</keyword>
<feature type="transmembrane region" description="Helical" evidence="1">
    <location>
        <begin position="246"/>
        <end position="268"/>
    </location>
</feature>
<feature type="transmembrane region" description="Helical" evidence="1">
    <location>
        <begin position="364"/>
        <end position="383"/>
    </location>
</feature>
<keyword evidence="1" id="KW-0812">Transmembrane</keyword>
<dbReference type="EMBL" id="SOYY01000014">
    <property type="protein sequence ID" value="KAA0711864.1"/>
    <property type="molecule type" value="Genomic_DNA"/>
</dbReference>
<accession>A0A5A9NP24</accession>
<name>A0A5A9NP24_9TELE</name>
<comment type="caution">
    <text evidence="2">The sequence shown here is derived from an EMBL/GenBank/DDBJ whole genome shotgun (WGS) entry which is preliminary data.</text>
</comment>
<feature type="transmembrane region" description="Helical" evidence="1">
    <location>
        <begin position="87"/>
        <end position="114"/>
    </location>
</feature>
<dbReference type="Proteomes" id="UP000324632">
    <property type="component" value="Chromosome 14"/>
</dbReference>
<protein>
    <submittedName>
        <fullName evidence="2">Uncharacterized protein</fullName>
    </submittedName>
</protein>
<sequence>MKNTLTLSIVLVLLCGLSSGAIAGIYAFLAVCAVCAFAGGVIFYLHMSEVKKLMSVTTHSTPSTHDAEKSFRDARSGTVPITKGTPFSVAVVVTYVVLLFLSLLVLLAIAVYQSHRKTSALRQKRESCTSKGDKGGICVVVFHCVVTVLLLLLVVLTGVVTFSYINNLGLKQMDDTSSTSLAVVFGVLQILLFLAVMKVFQRISQQKQREICLGVLCLLLLLVLIVVIYTFGFVDLKHVEGHMAKVYIVLLVLMVLGVIYHFSESFYLMMIKVRLTARDTESPSVTDTDSVANTPETQITTAFKDHLCQVGSLCVWTQFSGPALAAYCLLLFLFLLVLMAICVYQCRHNISGLRLIIDMSSTSLAVLLGVLLMLPFLAVIKVFQRISQQKQRGFSLRSNTEHLNKFTDHFDQLKHNMKTISLLFIISFFINASVYSTYTNKTQLTHCLNIFNPNSVQRGLLLRATIAAGIRLYPKRALLHLPAS</sequence>
<feature type="transmembrane region" description="Helical" evidence="1">
    <location>
        <begin position="420"/>
        <end position="438"/>
    </location>
</feature>
<feature type="transmembrane region" description="Helical" evidence="1">
    <location>
        <begin position="180"/>
        <end position="200"/>
    </location>
</feature>
<evidence type="ECO:0000256" key="1">
    <source>
        <dbReference type="SAM" id="Phobius"/>
    </source>
</evidence>
<feature type="transmembrane region" description="Helical" evidence="1">
    <location>
        <begin position="324"/>
        <end position="344"/>
    </location>
</feature>
<organism evidence="2 3">
    <name type="scientific">Triplophysa tibetana</name>
    <dbReference type="NCBI Taxonomy" id="1572043"/>
    <lineage>
        <taxon>Eukaryota</taxon>
        <taxon>Metazoa</taxon>
        <taxon>Chordata</taxon>
        <taxon>Craniata</taxon>
        <taxon>Vertebrata</taxon>
        <taxon>Euteleostomi</taxon>
        <taxon>Actinopterygii</taxon>
        <taxon>Neopterygii</taxon>
        <taxon>Teleostei</taxon>
        <taxon>Ostariophysi</taxon>
        <taxon>Cypriniformes</taxon>
        <taxon>Nemacheilidae</taxon>
        <taxon>Triplophysa</taxon>
    </lineage>
</organism>
<feature type="transmembrane region" description="Helical" evidence="1">
    <location>
        <begin position="212"/>
        <end position="234"/>
    </location>
</feature>
<gene>
    <name evidence="2" type="ORF">E1301_Tti013469</name>
</gene>
<proteinExistence type="predicted"/>
<keyword evidence="1" id="KW-1133">Transmembrane helix</keyword>
<dbReference type="AlphaFoldDB" id="A0A5A9NP24"/>